<dbReference type="InterPro" id="IPR013766">
    <property type="entry name" value="Thioredoxin_domain"/>
</dbReference>
<accession>K0RXH0</accession>
<organism evidence="3 4">
    <name type="scientific">Thalassiosira oceanica</name>
    <name type="common">Marine diatom</name>
    <dbReference type="NCBI Taxonomy" id="159749"/>
    <lineage>
        <taxon>Eukaryota</taxon>
        <taxon>Sar</taxon>
        <taxon>Stramenopiles</taxon>
        <taxon>Ochrophyta</taxon>
        <taxon>Bacillariophyta</taxon>
        <taxon>Coscinodiscophyceae</taxon>
        <taxon>Thalassiosirophycidae</taxon>
        <taxon>Thalassiosirales</taxon>
        <taxon>Thalassiosiraceae</taxon>
        <taxon>Thalassiosira</taxon>
    </lineage>
</organism>
<dbReference type="PANTHER" id="PTHR21148">
    <property type="entry name" value="THIOREDOXIN DOMAIN-CONTAINING PROTEIN 9"/>
    <property type="match status" value="1"/>
</dbReference>
<feature type="domain" description="Thioredoxin" evidence="2">
    <location>
        <begin position="194"/>
        <end position="279"/>
    </location>
</feature>
<feature type="compositionally biased region" description="Polar residues" evidence="1">
    <location>
        <begin position="1"/>
        <end position="12"/>
    </location>
</feature>
<dbReference type="OMA" id="CKIMDHH"/>
<evidence type="ECO:0000313" key="3">
    <source>
        <dbReference type="EMBL" id="EJK58493.1"/>
    </source>
</evidence>
<feature type="compositionally biased region" description="Acidic residues" evidence="1">
    <location>
        <begin position="138"/>
        <end position="156"/>
    </location>
</feature>
<dbReference type="eggNOG" id="KOG1672">
    <property type="taxonomic scope" value="Eukaryota"/>
</dbReference>
<reference evidence="3 4" key="1">
    <citation type="journal article" date="2012" name="Genome Biol.">
        <title>Genome and low-iron response of an oceanic diatom adapted to chronic iron limitation.</title>
        <authorList>
            <person name="Lommer M."/>
            <person name="Specht M."/>
            <person name="Roy A.S."/>
            <person name="Kraemer L."/>
            <person name="Andreson R."/>
            <person name="Gutowska M.A."/>
            <person name="Wolf J."/>
            <person name="Bergner S.V."/>
            <person name="Schilhabel M.B."/>
            <person name="Klostermeier U.C."/>
            <person name="Beiko R.G."/>
            <person name="Rosenstiel P."/>
            <person name="Hippler M."/>
            <person name="Laroche J."/>
        </authorList>
    </citation>
    <scope>NUCLEOTIDE SEQUENCE [LARGE SCALE GENOMIC DNA]</scope>
    <source>
        <strain evidence="3 4">CCMP1005</strain>
    </source>
</reference>
<dbReference type="OrthoDB" id="10257948at2759"/>
<feature type="compositionally biased region" description="Basic and acidic residues" evidence="1">
    <location>
        <begin position="101"/>
        <end position="122"/>
    </location>
</feature>
<dbReference type="Proteomes" id="UP000266841">
    <property type="component" value="Unassembled WGS sequence"/>
</dbReference>
<name>K0RXH0_THAOC</name>
<proteinExistence type="predicted"/>
<dbReference type="AlphaFoldDB" id="K0RXH0"/>
<comment type="caution">
    <text evidence="3">The sequence shown here is derived from an EMBL/GenBank/DDBJ whole genome shotgun (WGS) entry which is preliminary data.</text>
</comment>
<dbReference type="InterPro" id="IPR036249">
    <property type="entry name" value="Thioredoxin-like_sf"/>
</dbReference>
<evidence type="ECO:0000256" key="1">
    <source>
        <dbReference type="SAM" id="MobiDB-lite"/>
    </source>
</evidence>
<dbReference type="EMBL" id="AGNL01025073">
    <property type="protein sequence ID" value="EJK58493.1"/>
    <property type="molecule type" value="Genomic_DNA"/>
</dbReference>
<feature type="compositionally biased region" description="Gly residues" evidence="1">
    <location>
        <begin position="128"/>
        <end position="137"/>
    </location>
</feature>
<evidence type="ECO:0000259" key="2">
    <source>
        <dbReference type="Pfam" id="PF00085"/>
    </source>
</evidence>
<feature type="region of interest" description="Disordered" evidence="1">
    <location>
        <begin position="60"/>
        <end position="156"/>
    </location>
</feature>
<sequence length="347" mass="38532">MPQSNQNPTGNSKAAKFAAQNPLAPLADPFSGIDGGDDAGAELRNEVSNNVQERLTKAMAELKAKHEAGTNERDDPDRAPTGSAYRAVYEEQKAMAARGRAANEQRKKVEADRAAAMKEAARRMRFAGGDGENNGGDGNDDEGGSDSEGSEYDDLLDDVPDDLQAIRLARLAQMKAAQSERARHISLGHGTLRTIREDEFLSECTGSSRWVCVHFYSDDFQRCKIMDHHLGIVAGRHLGCKFLRMDASKAPFFVTKFRVKSLPVLFVYDEGREVGRLAGFDGLARDPRKPDEWDTGRLEEWLAGVGAIEYERPSEEVVEEMRRMGLVQRGSVYSDRERRGGEREDEY</sequence>
<protein>
    <recommendedName>
        <fullName evidence="2">Thioredoxin domain-containing protein</fullName>
    </recommendedName>
</protein>
<gene>
    <name evidence="3" type="ORF">THAOC_21375</name>
</gene>
<feature type="region of interest" description="Disordered" evidence="1">
    <location>
        <begin position="1"/>
        <end position="41"/>
    </location>
</feature>
<evidence type="ECO:0000313" key="4">
    <source>
        <dbReference type="Proteomes" id="UP000266841"/>
    </source>
</evidence>
<dbReference type="Pfam" id="PF00085">
    <property type="entry name" value="Thioredoxin"/>
    <property type="match status" value="1"/>
</dbReference>
<dbReference type="SUPFAM" id="SSF52833">
    <property type="entry name" value="Thioredoxin-like"/>
    <property type="match status" value="1"/>
</dbReference>
<dbReference type="Gene3D" id="3.40.30.10">
    <property type="entry name" value="Glutaredoxin"/>
    <property type="match status" value="1"/>
</dbReference>
<keyword evidence="4" id="KW-1185">Reference proteome</keyword>
<feature type="compositionally biased region" description="Basic and acidic residues" evidence="1">
    <location>
        <begin position="60"/>
        <end position="78"/>
    </location>
</feature>